<protein>
    <submittedName>
        <fullName evidence="1">Uncharacterized protein</fullName>
    </submittedName>
</protein>
<reference evidence="1" key="1">
    <citation type="submission" date="2019-08" db="EMBL/GenBank/DDBJ databases">
        <authorList>
            <person name="Kucharzyk K."/>
            <person name="Murdoch R.W."/>
            <person name="Higgins S."/>
            <person name="Loffler F."/>
        </authorList>
    </citation>
    <scope>NUCLEOTIDE SEQUENCE</scope>
</reference>
<gene>
    <name evidence="1" type="ORF">SDC9_103467</name>
</gene>
<name>A0A645AV61_9ZZZZ</name>
<proteinExistence type="predicted"/>
<organism evidence="1">
    <name type="scientific">bioreactor metagenome</name>
    <dbReference type="NCBI Taxonomy" id="1076179"/>
    <lineage>
        <taxon>unclassified sequences</taxon>
        <taxon>metagenomes</taxon>
        <taxon>ecological metagenomes</taxon>
    </lineage>
</organism>
<evidence type="ECO:0000313" key="1">
    <source>
        <dbReference type="EMBL" id="MPM56658.1"/>
    </source>
</evidence>
<dbReference type="EMBL" id="VSSQ01015866">
    <property type="protein sequence ID" value="MPM56658.1"/>
    <property type="molecule type" value="Genomic_DNA"/>
</dbReference>
<comment type="caution">
    <text evidence="1">The sequence shown here is derived from an EMBL/GenBank/DDBJ whole genome shotgun (WGS) entry which is preliminary data.</text>
</comment>
<accession>A0A645AV61</accession>
<dbReference type="AlphaFoldDB" id="A0A645AV61"/>
<sequence length="72" mass="8029">MANTIQVKLMIPKGLVDEIDELVTLEKSASRAAFGMEAVVFYLNYLRQQEIQLAQARSGQVPETEEKAKTTS</sequence>